<sequence>LQFYTDGGPNNTINNVANQIFDAAHQALTRTTLGAVLPTFNMPGAVNLNEYRV</sequence>
<evidence type="ECO:0000313" key="1">
    <source>
        <dbReference type="EMBL" id="EMD59576.1"/>
    </source>
</evidence>
<dbReference type="AlphaFoldDB" id="M2SR62"/>
<organism evidence="1 2">
    <name type="scientific">Cochliobolus sativus (strain ND90Pr / ATCC 201652)</name>
    <name type="common">Common root rot and spot blotch fungus</name>
    <name type="synonym">Bipolaris sorokiniana</name>
    <dbReference type="NCBI Taxonomy" id="665912"/>
    <lineage>
        <taxon>Eukaryota</taxon>
        <taxon>Fungi</taxon>
        <taxon>Dikarya</taxon>
        <taxon>Ascomycota</taxon>
        <taxon>Pezizomycotina</taxon>
        <taxon>Dothideomycetes</taxon>
        <taxon>Pleosporomycetidae</taxon>
        <taxon>Pleosporales</taxon>
        <taxon>Pleosporineae</taxon>
        <taxon>Pleosporaceae</taxon>
        <taxon>Bipolaris</taxon>
    </lineage>
</organism>
<dbReference type="GeneID" id="19139823"/>
<dbReference type="RefSeq" id="XP_007704476.1">
    <property type="nucleotide sequence ID" value="XM_007706286.1"/>
</dbReference>
<reference evidence="2" key="2">
    <citation type="journal article" date="2013" name="PLoS Genet.">
        <title>Comparative genome structure, secondary metabolite, and effector coding capacity across Cochliobolus pathogens.</title>
        <authorList>
            <person name="Condon B.J."/>
            <person name="Leng Y."/>
            <person name="Wu D."/>
            <person name="Bushley K.E."/>
            <person name="Ohm R.A."/>
            <person name="Otillar R."/>
            <person name="Martin J."/>
            <person name="Schackwitz W."/>
            <person name="Grimwood J."/>
            <person name="MohdZainudin N."/>
            <person name="Xue C."/>
            <person name="Wang R."/>
            <person name="Manning V.A."/>
            <person name="Dhillon B."/>
            <person name="Tu Z.J."/>
            <person name="Steffenson B.J."/>
            <person name="Salamov A."/>
            <person name="Sun H."/>
            <person name="Lowry S."/>
            <person name="LaButti K."/>
            <person name="Han J."/>
            <person name="Copeland A."/>
            <person name="Lindquist E."/>
            <person name="Barry K."/>
            <person name="Schmutz J."/>
            <person name="Baker S.E."/>
            <person name="Ciuffetti L.M."/>
            <person name="Grigoriev I.V."/>
            <person name="Zhong S."/>
            <person name="Turgeon B.G."/>
        </authorList>
    </citation>
    <scope>NUCLEOTIDE SEQUENCE [LARGE SCALE GENOMIC DNA]</scope>
    <source>
        <strain evidence="2">ND90Pr / ATCC 201652</strain>
    </source>
</reference>
<accession>M2SR62</accession>
<feature type="non-terminal residue" evidence="1">
    <location>
        <position position="1"/>
    </location>
</feature>
<dbReference type="HOGENOM" id="CLU_210658_0_0_1"/>
<gene>
    <name evidence="1" type="ORF">COCSADRAFT_40751</name>
</gene>
<reference evidence="1 2" key="1">
    <citation type="journal article" date="2012" name="PLoS Pathog.">
        <title>Diverse lifestyles and strategies of plant pathogenesis encoded in the genomes of eighteen Dothideomycetes fungi.</title>
        <authorList>
            <person name="Ohm R.A."/>
            <person name="Feau N."/>
            <person name="Henrissat B."/>
            <person name="Schoch C.L."/>
            <person name="Horwitz B.A."/>
            <person name="Barry K.W."/>
            <person name="Condon B.J."/>
            <person name="Copeland A.C."/>
            <person name="Dhillon B."/>
            <person name="Glaser F."/>
            <person name="Hesse C.N."/>
            <person name="Kosti I."/>
            <person name="LaButti K."/>
            <person name="Lindquist E.A."/>
            <person name="Lucas S."/>
            <person name="Salamov A.A."/>
            <person name="Bradshaw R.E."/>
            <person name="Ciuffetti L."/>
            <person name="Hamelin R.C."/>
            <person name="Kema G.H.J."/>
            <person name="Lawrence C."/>
            <person name="Scott J.A."/>
            <person name="Spatafora J.W."/>
            <person name="Turgeon B.G."/>
            <person name="de Wit P.J.G.M."/>
            <person name="Zhong S."/>
            <person name="Goodwin S.B."/>
            <person name="Grigoriev I.V."/>
        </authorList>
    </citation>
    <scope>NUCLEOTIDE SEQUENCE [LARGE SCALE GENOMIC DNA]</scope>
    <source>
        <strain evidence="2">ND90Pr / ATCC 201652</strain>
    </source>
</reference>
<proteinExistence type="predicted"/>
<evidence type="ECO:0000313" key="2">
    <source>
        <dbReference type="Proteomes" id="UP000016934"/>
    </source>
</evidence>
<protein>
    <submittedName>
        <fullName evidence="1">Uncharacterized protein</fullName>
    </submittedName>
</protein>
<dbReference type="Proteomes" id="UP000016934">
    <property type="component" value="Unassembled WGS sequence"/>
</dbReference>
<dbReference type="KEGG" id="bsc:COCSADRAFT_40751"/>
<name>M2SR62_COCSN</name>
<dbReference type="EMBL" id="KB445652">
    <property type="protein sequence ID" value="EMD59576.1"/>
    <property type="molecule type" value="Genomic_DNA"/>
</dbReference>
<keyword evidence="2" id="KW-1185">Reference proteome</keyword>